<proteinExistence type="predicted"/>
<dbReference type="PANTHER" id="PTHR12879:SF8">
    <property type="entry name" value="SPHINGOLIPID DELTA(4)-DESATURASE DES1"/>
    <property type="match status" value="1"/>
</dbReference>
<comment type="caution">
    <text evidence="3">The sequence shown here is derived from an EMBL/GenBank/DDBJ whole genome shotgun (WGS) entry which is preliminary data.</text>
</comment>
<feature type="domain" description="Fatty acid desaturase" evidence="2">
    <location>
        <begin position="50"/>
        <end position="290"/>
    </location>
</feature>
<accession>A0ABT3TFC5</accession>
<gene>
    <name evidence="3" type="ORF">EYC98_04450</name>
</gene>
<dbReference type="RefSeq" id="WP_279244093.1">
    <property type="nucleotide sequence ID" value="NZ_SHNN01000001.1"/>
</dbReference>
<reference evidence="3" key="1">
    <citation type="submission" date="2019-02" db="EMBL/GenBank/DDBJ databases">
        <authorList>
            <person name="Li S.-H."/>
        </authorList>
    </citation>
    <scope>NUCLEOTIDE SEQUENCE</scope>
    <source>
        <strain evidence="3">IMCC14734</strain>
    </source>
</reference>
<sequence>MKIKDYLDKDEIRFFTSRSNLLAWRTVAVTWATIFAIFAVVDIWTNPITIVLAVILLAGRQLGLAVIVHECGHHTLFANESLNRLVGQWLCGYVSLQDMYKYAAGHSYHHQLAGTREDPDLPNYQAYPVTADSFRRKVIRDLSGQTGSKLLMFVLRRATEIFSNDPEVRRKALPFAHQVLIGGIFATLLGVLFQPWFYLLWLAAFLSPYMLIVRIRQVAEHAAVPDLFDADPRLNTRTTIPTWWERACFAPNYVNYHLEHHFMASVPCYRLRELHQLLTARGAYEHTHIFHGYREVLQHTIQPTPTSA</sequence>
<dbReference type="CDD" id="cd03510">
    <property type="entry name" value="Rhizobitoxine-FADS-like"/>
    <property type="match status" value="1"/>
</dbReference>
<name>A0ABT3TFC5_9GAMM</name>
<keyword evidence="1" id="KW-0812">Transmembrane</keyword>
<organism evidence="3 4">
    <name type="scientific">Candidatus Litorirhabdus singularis</name>
    <dbReference type="NCBI Taxonomy" id="2518993"/>
    <lineage>
        <taxon>Bacteria</taxon>
        <taxon>Pseudomonadati</taxon>
        <taxon>Pseudomonadota</taxon>
        <taxon>Gammaproteobacteria</taxon>
        <taxon>Cellvibrionales</taxon>
        <taxon>Halieaceae</taxon>
        <taxon>Candidatus Litorirhabdus</taxon>
    </lineage>
</organism>
<evidence type="ECO:0000256" key="1">
    <source>
        <dbReference type="SAM" id="Phobius"/>
    </source>
</evidence>
<evidence type="ECO:0000259" key="2">
    <source>
        <dbReference type="Pfam" id="PF00487"/>
    </source>
</evidence>
<dbReference type="PANTHER" id="PTHR12879">
    <property type="entry name" value="SPHINGOLIPID DELTA 4 DESATURASE/C-4 HYDROXYLASE PROTEIN DES2"/>
    <property type="match status" value="1"/>
</dbReference>
<keyword evidence="1" id="KW-0472">Membrane</keyword>
<keyword evidence="4" id="KW-1185">Reference proteome</keyword>
<evidence type="ECO:0000313" key="4">
    <source>
        <dbReference type="Proteomes" id="UP001143362"/>
    </source>
</evidence>
<dbReference type="EMBL" id="SHNN01000001">
    <property type="protein sequence ID" value="MCX2980114.1"/>
    <property type="molecule type" value="Genomic_DNA"/>
</dbReference>
<keyword evidence="1" id="KW-1133">Transmembrane helix</keyword>
<dbReference type="InterPro" id="IPR005804">
    <property type="entry name" value="FA_desaturase_dom"/>
</dbReference>
<feature type="transmembrane region" description="Helical" evidence="1">
    <location>
        <begin position="47"/>
        <end position="68"/>
    </location>
</feature>
<protein>
    <submittedName>
        <fullName evidence="3">Fatty acid desaturase</fullName>
    </submittedName>
</protein>
<feature type="transmembrane region" description="Helical" evidence="1">
    <location>
        <begin position="21"/>
        <end position="41"/>
    </location>
</feature>
<dbReference type="Pfam" id="PF00487">
    <property type="entry name" value="FA_desaturase"/>
    <property type="match status" value="1"/>
</dbReference>
<dbReference type="Proteomes" id="UP001143362">
    <property type="component" value="Unassembled WGS sequence"/>
</dbReference>
<feature type="transmembrane region" description="Helical" evidence="1">
    <location>
        <begin position="172"/>
        <end position="190"/>
    </location>
</feature>
<evidence type="ECO:0000313" key="3">
    <source>
        <dbReference type="EMBL" id="MCX2980114.1"/>
    </source>
</evidence>